<evidence type="ECO:0000313" key="2">
    <source>
        <dbReference type="EMBL" id="OQA61830.1"/>
    </source>
</evidence>
<dbReference type="Pfam" id="PF01814">
    <property type="entry name" value="Hemerythrin"/>
    <property type="match status" value="1"/>
</dbReference>
<feature type="domain" description="Hemerythrin-like" evidence="1">
    <location>
        <begin position="8"/>
        <end position="139"/>
    </location>
</feature>
<proteinExistence type="predicted"/>
<dbReference type="PANTHER" id="PTHR39966">
    <property type="entry name" value="BLL2471 PROTEIN-RELATED"/>
    <property type="match status" value="1"/>
</dbReference>
<dbReference type="GO" id="GO:0005886">
    <property type="term" value="C:plasma membrane"/>
    <property type="evidence" value="ECO:0007669"/>
    <property type="project" value="TreeGrafter"/>
</dbReference>
<sequence>MQFRAPLMIEHRLIEKMINIINKIINQAESTHIIDTRTVDVVVDFIKTYADKTHHGKEEDILFKDLSEKKMTDEDDKLMKELIEEHVFGRSIVRELVDSKNQYVTGDMTAEKVMLEKLKTLVNFYPAHIKKEDDIFFPASMKYLTNQEQERMLNKFWDFDRTMIHSKYQSVVLELNKAFSND</sequence>
<dbReference type="Proteomes" id="UP000485569">
    <property type="component" value="Unassembled WGS sequence"/>
</dbReference>
<dbReference type="Gene3D" id="1.20.120.520">
    <property type="entry name" value="nmb1532 protein domain like"/>
    <property type="match status" value="1"/>
</dbReference>
<accession>A0A1V5T4X8</accession>
<organism evidence="2">
    <name type="scientific">Candidatus Atribacter allofermentans</name>
    <dbReference type="NCBI Taxonomy" id="1852833"/>
    <lineage>
        <taxon>Bacteria</taxon>
        <taxon>Pseudomonadati</taxon>
        <taxon>Atribacterota</taxon>
        <taxon>Atribacteria</taxon>
        <taxon>Atribacterales</taxon>
        <taxon>Atribacteraceae</taxon>
        <taxon>Atribacter</taxon>
    </lineage>
</organism>
<evidence type="ECO:0000259" key="1">
    <source>
        <dbReference type="Pfam" id="PF01814"/>
    </source>
</evidence>
<reference evidence="2" key="1">
    <citation type="submission" date="2017-02" db="EMBL/GenBank/DDBJ databases">
        <title>Delving into the versatile metabolic prowess of the omnipresent phylum Bacteroidetes.</title>
        <authorList>
            <person name="Nobu M.K."/>
            <person name="Mei R."/>
            <person name="Narihiro T."/>
            <person name="Kuroda K."/>
            <person name="Liu W.-T."/>
        </authorList>
    </citation>
    <scope>NUCLEOTIDE SEQUENCE</scope>
    <source>
        <strain evidence="2">ADurb.Bin276</strain>
    </source>
</reference>
<comment type="caution">
    <text evidence="2">The sequence shown here is derived from an EMBL/GenBank/DDBJ whole genome shotgun (WGS) entry which is preliminary data.</text>
</comment>
<protein>
    <submittedName>
        <fullName evidence="2">Hemerythrin HHE cation binding domain protein</fullName>
    </submittedName>
</protein>
<gene>
    <name evidence="2" type="ORF">BWY41_00017</name>
</gene>
<dbReference type="PANTHER" id="PTHR39966:SF1">
    <property type="entry name" value="HEMERYTHRIN-LIKE DOMAIN-CONTAINING PROTEIN"/>
    <property type="match status" value="1"/>
</dbReference>
<name>A0A1V5T4X8_9BACT</name>
<dbReference type="InterPro" id="IPR012312">
    <property type="entry name" value="Hemerythrin-like"/>
</dbReference>
<dbReference type="EMBL" id="MWBQ01000005">
    <property type="protein sequence ID" value="OQA61830.1"/>
    <property type="molecule type" value="Genomic_DNA"/>
</dbReference>
<dbReference type="AlphaFoldDB" id="A0A1V5T4X8"/>